<feature type="active site" description="Proton acceptor" evidence="10 12">
    <location>
        <position position="34"/>
    </location>
</feature>
<evidence type="ECO:0000256" key="9">
    <source>
        <dbReference type="ARBA" id="ARBA00023235"/>
    </source>
</evidence>
<comment type="cofactor">
    <cofactor evidence="10 13">
        <name>a divalent metal cation</name>
        <dbReference type="ChEBI" id="CHEBI:60240"/>
    </cofactor>
    <text evidence="10 13">Binds 1 divalent metal cation per subunit.</text>
</comment>
<evidence type="ECO:0000256" key="3">
    <source>
        <dbReference type="ARBA" id="ARBA00001941"/>
    </source>
</evidence>
<comment type="similarity">
    <text evidence="6 10 11">Belongs to the ribulose-phosphate 3-epimerase family.</text>
</comment>
<evidence type="ECO:0000256" key="13">
    <source>
        <dbReference type="PIRSR" id="PIRSR001461-2"/>
    </source>
</evidence>
<comment type="pathway">
    <text evidence="10">Carbohydrate degradation.</text>
</comment>
<dbReference type="NCBIfam" id="TIGR01163">
    <property type="entry name" value="rpe"/>
    <property type="match status" value="1"/>
</dbReference>
<comment type="cofactor">
    <cofactor evidence="5">
        <name>Fe(2+)</name>
        <dbReference type="ChEBI" id="CHEBI:29033"/>
    </cofactor>
</comment>
<keyword evidence="10 11" id="KW-0119">Carbohydrate metabolism</keyword>
<evidence type="ECO:0000256" key="2">
    <source>
        <dbReference type="ARBA" id="ARBA00001936"/>
    </source>
</evidence>
<organism evidence="15">
    <name type="scientific">uncultured Alphaproteobacteria bacterium</name>
    <dbReference type="NCBI Taxonomy" id="91750"/>
    <lineage>
        <taxon>Bacteria</taxon>
        <taxon>Pseudomonadati</taxon>
        <taxon>Pseudomonadota</taxon>
        <taxon>Alphaproteobacteria</taxon>
        <taxon>environmental samples</taxon>
    </lineage>
</organism>
<dbReference type="GO" id="GO:0005737">
    <property type="term" value="C:cytoplasm"/>
    <property type="evidence" value="ECO:0007669"/>
    <property type="project" value="UniProtKB-ARBA"/>
</dbReference>
<evidence type="ECO:0000256" key="1">
    <source>
        <dbReference type="ARBA" id="ARBA00001782"/>
    </source>
</evidence>
<keyword evidence="9 10" id="KW-0413">Isomerase</keyword>
<dbReference type="FunFam" id="3.20.20.70:FF:000004">
    <property type="entry name" value="Ribulose-phosphate 3-epimerase"/>
    <property type="match status" value="1"/>
</dbReference>
<dbReference type="InterPro" id="IPR000056">
    <property type="entry name" value="Ribul_P_3_epim-like"/>
</dbReference>
<feature type="active site" description="Proton donor" evidence="10 12">
    <location>
        <position position="172"/>
    </location>
</feature>
<dbReference type="CDD" id="cd00429">
    <property type="entry name" value="RPE"/>
    <property type="match status" value="1"/>
</dbReference>
<keyword evidence="13" id="KW-0170">Cobalt</keyword>
<dbReference type="PROSITE" id="PS01085">
    <property type="entry name" value="RIBUL_P_3_EPIMER_1"/>
    <property type="match status" value="1"/>
</dbReference>
<feature type="binding site" evidence="10">
    <location>
        <begin position="172"/>
        <end position="174"/>
    </location>
    <ligand>
        <name>substrate</name>
    </ligand>
</feature>
<comment type="catalytic activity">
    <reaction evidence="1 10 11">
        <text>D-ribulose 5-phosphate = D-xylulose 5-phosphate</text>
        <dbReference type="Rhea" id="RHEA:13677"/>
        <dbReference type="ChEBI" id="CHEBI:57737"/>
        <dbReference type="ChEBI" id="CHEBI:58121"/>
        <dbReference type="EC" id="5.1.3.1"/>
    </reaction>
</comment>
<dbReference type="GO" id="GO:0006098">
    <property type="term" value="P:pentose-phosphate shunt"/>
    <property type="evidence" value="ECO:0007669"/>
    <property type="project" value="UniProtKB-UniRule"/>
</dbReference>
<gene>
    <name evidence="10" type="primary">rpe</name>
    <name evidence="15" type="ORF">PlAlph_4750</name>
</gene>
<comment type="cofactor">
    <cofactor evidence="2">
        <name>Mn(2+)</name>
        <dbReference type="ChEBI" id="CHEBI:29035"/>
    </cofactor>
</comment>
<comment type="cofactor">
    <cofactor evidence="3">
        <name>Co(2+)</name>
        <dbReference type="ChEBI" id="CHEBI:48828"/>
    </cofactor>
</comment>
<evidence type="ECO:0000256" key="14">
    <source>
        <dbReference type="PIRSR" id="PIRSR001461-3"/>
    </source>
</evidence>
<evidence type="ECO:0000256" key="4">
    <source>
        <dbReference type="ARBA" id="ARBA00001947"/>
    </source>
</evidence>
<evidence type="ECO:0000256" key="7">
    <source>
        <dbReference type="ARBA" id="ARBA00013188"/>
    </source>
</evidence>
<dbReference type="InterPro" id="IPR011060">
    <property type="entry name" value="RibuloseP-bd_barrel"/>
</dbReference>
<evidence type="ECO:0000256" key="6">
    <source>
        <dbReference type="ARBA" id="ARBA00009541"/>
    </source>
</evidence>
<dbReference type="EC" id="5.1.3.1" evidence="7 10"/>
<keyword evidence="8 10" id="KW-0479">Metal-binding</keyword>
<accession>A0A6G8F2W4</accession>
<reference evidence="15" key="1">
    <citation type="journal article" date="2020" name="J. ISSAAS">
        <title>Lactobacilli and other gastrointestinal microbiota of Peromyscus leucopus, reservoir host for agents of Lyme disease and other zoonoses in North America.</title>
        <authorList>
            <person name="Milovic A."/>
            <person name="Bassam K."/>
            <person name="Shao H."/>
            <person name="Chatzistamou I."/>
            <person name="Tufts D.M."/>
            <person name="Diuk-Wasser M."/>
            <person name="Barbour A.G."/>
        </authorList>
    </citation>
    <scope>NUCLEOTIDE SEQUENCE</scope>
    <source>
        <strain evidence="15">LL90</strain>
    </source>
</reference>
<proteinExistence type="inferred from homology"/>
<evidence type="ECO:0000256" key="5">
    <source>
        <dbReference type="ARBA" id="ARBA00001954"/>
    </source>
</evidence>
<dbReference type="Pfam" id="PF00834">
    <property type="entry name" value="Ribul_P_3_epim"/>
    <property type="match status" value="1"/>
</dbReference>
<evidence type="ECO:0000256" key="12">
    <source>
        <dbReference type="PIRSR" id="PIRSR001461-1"/>
    </source>
</evidence>
<dbReference type="InterPro" id="IPR026019">
    <property type="entry name" value="Ribul_P_3_epim"/>
</dbReference>
<feature type="binding site" evidence="10 13">
    <location>
        <position position="172"/>
    </location>
    <ligand>
        <name>a divalent metal cation</name>
        <dbReference type="ChEBI" id="CHEBI:60240"/>
    </ligand>
</feature>
<dbReference type="InterPro" id="IPR013785">
    <property type="entry name" value="Aldolase_TIM"/>
</dbReference>
<feature type="binding site" evidence="10 13">
    <location>
        <position position="65"/>
    </location>
    <ligand>
        <name>a divalent metal cation</name>
        <dbReference type="ChEBI" id="CHEBI:60240"/>
    </ligand>
</feature>
<dbReference type="NCBIfam" id="NF004076">
    <property type="entry name" value="PRK05581.1-4"/>
    <property type="match status" value="1"/>
</dbReference>
<feature type="binding site" evidence="10 13">
    <location>
        <position position="32"/>
    </location>
    <ligand>
        <name>a divalent metal cation</name>
        <dbReference type="ChEBI" id="CHEBI:60240"/>
    </ligand>
</feature>
<dbReference type="EMBL" id="MN990731">
    <property type="protein sequence ID" value="QIM10583.1"/>
    <property type="molecule type" value="Genomic_DNA"/>
</dbReference>
<dbReference type="SUPFAM" id="SSF51366">
    <property type="entry name" value="Ribulose-phoshate binding barrel"/>
    <property type="match status" value="1"/>
</dbReference>
<dbReference type="AlphaFoldDB" id="A0A6G8F2W4"/>
<evidence type="ECO:0000313" key="15">
    <source>
        <dbReference type="EMBL" id="QIM10583.1"/>
    </source>
</evidence>
<sequence>MVLISPSLLAADFGQLRKEVEKLGAAGADWLHFDIMDGHFVPNLTFGPQAVKALRPFSPLPFDTHLMVEHPEKMLEWFVEAGSDIITVHCEACRDVSSVLQTIRRLGKKAGISLRPQTPPEVLIPLLDDLDLVLVMTVNPGFGGQAFMPDQLAKIEKIRKMSAGRDILVEVDGGINPKTAALCRSAGADVLVAGSSVFKTPDYAANIAALRK</sequence>
<keyword evidence="13" id="KW-0862">Zinc</keyword>
<dbReference type="GO" id="GO:0019323">
    <property type="term" value="P:pentose catabolic process"/>
    <property type="evidence" value="ECO:0007669"/>
    <property type="project" value="UniProtKB-UniRule"/>
</dbReference>
<feature type="binding site" evidence="10 14">
    <location>
        <position position="65"/>
    </location>
    <ligand>
        <name>substrate</name>
    </ligand>
</feature>
<evidence type="ECO:0000256" key="10">
    <source>
        <dbReference type="HAMAP-Rule" id="MF_02227"/>
    </source>
</evidence>
<feature type="binding site" evidence="10 14">
    <location>
        <begin position="194"/>
        <end position="195"/>
    </location>
    <ligand>
        <name>substrate</name>
    </ligand>
</feature>
<dbReference type="Gene3D" id="3.20.20.70">
    <property type="entry name" value="Aldolase class I"/>
    <property type="match status" value="1"/>
</dbReference>
<feature type="binding site" evidence="14">
    <location>
        <position position="174"/>
    </location>
    <ligand>
        <name>substrate</name>
    </ligand>
</feature>
<dbReference type="HAMAP" id="MF_02227">
    <property type="entry name" value="RPE"/>
    <property type="match status" value="1"/>
</dbReference>
<comment type="function">
    <text evidence="10">Catalyzes the reversible epimerization of D-ribulose 5-phosphate to D-xylulose 5-phosphate.</text>
</comment>
<name>A0A6G8F2W4_9PROT</name>
<dbReference type="PANTHER" id="PTHR11749">
    <property type="entry name" value="RIBULOSE-5-PHOSPHATE-3-EPIMERASE"/>
    <property type="match status" value="1"/>
</dbReference>
<evidence type="ECO:0000256" key="8">
    <source>
        <dbReference type="ARBA" id="ARBA00022723"/>
    </source>
</evidence>
<dbReference type="GO" id="GO:0046872">
    <property type="term" value="F:metal ion binding"/>
    <property type="evidence" value="ECO:0007669"/>
    <property type="project" value="UniProtKB-UniRule"/>
</dbReference>
<feature type="binding site" evidence="10 14">
    <location>
        <position position="7"/>
    </location>
    <ligand>
        <name>substrate</name>
    </ligand>
</feature>
<dbReference type="GO" id="GO:0004750">
    <property type="term" value="F:D-ribulose-phosphate 3-epimerase activity"/>
    <property type="evidence" value="ECO:0007669"/>
    <property type="project" value="UniProtKB-UniRule"/>
</dbReference>
<feature type="binding site" evidence="10 14">
    <location>
        <begin position="141"/>
        <end position="144"/>
    </location>
    <ligand>
        <name>substrate</name>
    </ligand>
</feature>
<evidence type="ECO:0000256" key="11">
    <source>
        <dbReference type="PIRNR" id="PIRNR001461"/>
    </source>
</evidence>
<dbReference type="PROSITE" id="PS01086">
    <property type="entry name" value="RIBUL_P_3_EPIMER_2"/>
    <property type="match status" value="1"/>
</dbReference>
<protein>
    <recommendedName>
        <fullName evidence="7 10">Ribulose-phosphate 3-epimerase</fullName>
        <ecNumber evidence="7 10">5.1.3.1</ecNumber>
    </recommendedName>
</protein>
<comment type="cofactor">
    <cofactor evidence="4">
        <name>Zn(2+)</name>
        <dbReference type="ChEBI" id="CHEBI:29105"/>
    </cofactor>
</comment>
<feature type="binding site" evidence="10 13">
    <location>
        <position position="34"/>
    </location>
    <ligand>
        <name>a divalent metal cation</name>
        <dbReference type="ChEBI" id="CHEBI:60240"/>
    </ligand>
</feature>
<keyword evidence="13" id="KW-0464">Manganese</keyword>
<dbReference type="PIRSF" id="PIRSF001461">
    <property type="entry name" value="RPE"/>
    <property type="match status" value="1"/>
</dbReference>